<feature type="coiled-coil region" evidence="2">
    <location>
        <begin position="224"/>
        <end position="258"/>
    </location>
</feature>
<keyword evidence="4" id="KW-1185">Reference proteome</keyword>
<dbReference type="OrthoDB" id="9451547at2759"/>
<feature type="coiled-coil region" evidence="2">
    <location>
        <begin position="48"/>
        <end position="195"/>
    </location>
</feature>
<proteinExistence type="predicted"/>
<evidence type="ECO:0000256" key="1">
    <source>
        <dbReference type="ARBA" id="ARBA00023054"/>
    </source>
</evidence>
<dbReference type="PANTHER" id="PTHR32123">
    <property type="entry name" value="BICD FAMILY-LIKE CARGO ADAPTER"/>
    <property type="match status" value="1"/>
</dbReference>
<keyword evidence="1 2" id="KW-0175">Coiled coil</keyword>
<sequence>MVDAEASGDAFDKKSYQYMLSELNNRESDLVVAAQLGQSLLEVNEVLRQENAEMLESFRQQIHQLENERNLLRVRLDTVEHDYDNQIKELQTDIVSMRLCVQKQKHMYQQLENEKAAVVGELTQQNQNLSRKLQESSENETRLKEELKSIRTQCAQRKTSIQDHFHVLDSLRMEITSLREEKVQLESKLSAITEERNNLLVSLADSHWQINVMEQIQSEQKATINSQDVAIANLQARANNLQEDIESLTSRQNKVDARTPSARATSVRPHHSLLAELAEQRLELLNEAVSVDVVLKKLRSIVIFL</sequence>
<dbReference type="PANTHER" id="PTHR32123:SF13">
    <property type="entry name" value="BICAUDAL D-RELATED PROTEIN HOMOLOG"/>
    <property type="match status" value="1"/>
</dbReference>
<comment type="caution">
    <text evidence="3">The sequence shown here is derived from an EMBL/GenBank/DDBJ whole genome shotgun (WGS) entry which is preliminary data.</text>
</comment>
<gene>
    <name evidence="3" type="ORF">FGIG_08764</name>
</gene>
<dbReference type="Proteomes" id="UP000316759">
    <property type="component" value="Unassembled WGS sequence"/>
</dbReference>
<dbReference type="EMBL" id="SUNJ01005334">
    <property type="protein sequence ID" value="TPP63698.1"/>
    <property type="molecule type" value="Genomic_DNA"/>
</dbReference>
<organism evidence="3 4">
    <name type="scientific">Fasciola gigantica</name>
    <name type="common">Giant liver fluke</name>
    <dbReference type="NCBI Taxonomy" id="46835"/>
    <lineage>
        <taxon>Eukaryota</taxon>
        <taxon>Metazoa</taxon>
        <taxon>Spiralia</taxon>
        <taxon>Lophotrochozoa</taxon>
        <taxon>Platyhelminthes</taxon>
        <taxon>Trematoda</taxon>
        <taxon>Digenea</taxon>
        <taxon>Plagiorchiida</taxon>
        <taxon>Echinostomata</taxon>
        <taxon>Echinostomatoidea</taxon>
        <taxon>Fasciolidae</taxon>
        <taxon>Fasciola</taxon>
    </lineage>
</organism>
<name>A0A504Z183_FASGI</name>
<protein>
    <submittedName>
        <fullName evidence="3">Bicaudal D protein</fullName>
    </submittedName>
</protein>
<evidence type="ECO:0000256" key="2">
    <source>
        <dbReference type="SAM" id="Coils"/>
    </source>
</evidence>
<evidence type="ECO:0000313" key="3">
    <source>
        <dbReference type="EMBL" id="TPP63698.1"/>
    </source>
</evidence>
<reference evidence="3 4" key="1">
    <citation type="submission" date="2019-04" db="EMBL/GenBank/DDBJ databases">
        <title>Annotation for the trematode Fasciola gigantica.</title>
        <authorList>
            <person name="Choi Y.-J."/>
        </authorList>
    </citation>
    <scope>NUCLEOTIDE SEQUENCE [LARGE SCALE GENOMIC DNA]</scope>
    <source>
        <strain evidence="3">Uganda_cow_1</strain>
    </source>
</reference>
<evidence type="ECO:0000313" key="4">
    <source>
        <dbReference type="Proteomes" id="UP000316759"/>
    </source>
</evidence>
<dbReference type="AlphaFoldDB" id="A0A504Z183"/>
<dbReference type="STRING" id="46835.A0A504Z183"/>
<dbReference type="InterPro" id="IPR051149">
    <property type="entry name" value="Spindly/BICDR_Dynein_Adapter"/>
</dbReference>
<accession>A0A504Z183</accession>